<proteinExistence type="predicted"/>
<dbReference type="KEGG" id="api:100568466"/>
<dbReference type="Proteomes" id="UP000007819">
    <property type="component" value="Chromosome X"/>
</dbReference>
<evidence type="ECO:0000259" key="6">
    <source>
        <dbReference type="PROSITE" id="PS51533"/>
    </source>
</evidence>
<keyword evidence="3" id="KW-0863">Zinc-finger</keyword>
<evidence type="ECO:0000256" key="4">
    <source>
        <dbReference type="ARBA" id="ARBA00022833"/>
    </source>
</evidence>
<dbReference type="OrthoDB" id="641149at2759"/>
<dbReference type="GO" id="GO:0005634">
    <property type="term" value="C:nucleus"/>
    <property type="evidence" value="ECO:0007669"/>
    <property type="project" value="UniProtKB-SubCell"/>
</dbReference>
<dbReference type="EnsemblMetazoa" id="XM_029492791.1">
    <property type="protein sequence ID" value="XP_029348651.1"/>
    <property type="gene ID" value="LOC100568466"/>
</dbReference>
<dbReference type="PROSITE" id="PS51533">
    <property type="entry name" value="ADD"/>
    <property type="match status" value="1"/>
</dbReference>
<dbReference type="GeneID" id="100568466"/>
<dbReference type="SUPFAM" id="SSF63748">
    <property type="entry name" value="Tudor/PWWP/MBT"/>
    <property type="match status" value="1"/>
</dbReference>
<name>A0A8R2JWG2_ACYPI</name>
<dbReference type="RefSeq" id="XP_029348651.1">
    <property type="nucleotide sequence ID" value="XM_029492791.1"/>
</dbReference>
<dbReference type="AlphaFoldDB" id="A0A8R2JWG2"/>
<reference evidence="8" key="1">
    <citation type="submission" date="2010-06" db="EMBL/GenBank/DDBJ databases">
        <authorList>
            <person name="Jiang H."/>
            <person name="Abraham K."/>
            <person name="Ali S."/>
            <person name="Alsbrooks S.L."/>
            <person name="Anim B.N."/>
            <person name="Anosike U.S."/>
            <person name="Attaway T."/>
            <person name="Bandaranaike D.P."/>
            <person name="Battles P.K."/>
            <person name="Bell S.N."/>
            <person name="Bell A.V."/>
            <person name="Beltran B."/>
            <person name="Bickham C."/>
            <person name="Bustamante Y."/>
            <person name="Caleb T."/>
            <person name="Canada A."/>
            <person name="Cardenas V."/>
            <person name="Carter K."/>
            <person name="Chacko J."/>
            <person name="Chandrabose M.N."/>
            <person name="Chavez D."/>
            <person name="Chavez A."/>
            <person name="Chen L."/>
            <person name="Chu H.-S."/>
            <person name="Claassen K.J."/>
            <person name="Cockrell R."/>
            <person name="Collins M."/>
            <person name="Cooper J.A."/>
            <person name="Cree A."/>
            <person name="Curry S.M."/>
            <person name="Da Y."/>
            <person name="Dao M.D."/>
            <person name="Das B."/>
            <person name="Davila M.-L."/>
            <person name="Davy-Carroll L."/>
            <person name="Denson S."/>
            <person name="Dinh H."/>
            <person name="Ebong V.E."/>
            <person name="Edwards J.R."/>
            <person name="Egan A."/>
            <person name="El-Daye J."/>
            <person name="Escobedo L."/>
            <person name="Fernandez S."/>
            <person name="Fernando P.R."/>
            <person name="Flagg N."/>
            <person name="Forbes L.D."/>
            <person name="Fowler R.G."/>
            <person name="Fu Q."/>
            <person name="Gabisi R.A."/>
            <person name="Ganer J."/>
            <person name="Garbino Pronczuk A."/>
            <person name="Garcia R.M."/>
            <person name="Garner T."/>
            <person name="Garrett T.E."/>
            <person name="Gonzalez D.A."/>
            <person name="Hamid H."/>
            <person name="Hawkins E.S."/>
            <person name="Hirani K."/>
            <person name="Hogues M.E."/>
            <person name="Hollins B."/>
            <person name="Hsiao C.-H."/>
            <person name="Jabil R."/>
            <person name="James M.L."/>
            <person name="Jhangiani S.N."/>
            <person name="Johnson B."/>
            <person name="Johnson Q."/>
            <person name="Joshi V."/>
            <person name="Kalu J.B."/>
            <person name="Kam C."/>
            <person name="Kashfia A."/>
            <person name="Keebler J."/>
            <person name="Kisamo H."/>
            <person name="Kovar C.L."/>
            <person name="Lago L.A."/>
            <person name="Lai C.-Y."/>
            <person name="Laidlaw J."/>
            <person name="Lara F."/>
            <person name="Le T.-K."/>
            <person name="Lee S.L."/>
            <person name="Legall F.H."/>
            <person name="Lemon S.J."/>
            <person name="Lewis L.R."/>
            <person name="Li B."/>
            <person name="Liu Y."/>
            <person name="Liu Y.-S."/>
            <person name="Lopez J."/>
            <person name="Lozado R.J."/>
            <person name="Lu J."/>
            <person name="Madu R.C."/>
            <person name="Maheshwari M."/>
            <person name="Maheshwari R."/>
            <person name="Malloy K."/>
            <person name="Martinez E."/>
            <person name="Mathew T."/>
            <person name="Mercado I.C."/>
            <person name="Mercado C."/>
            <person name="Meyer B."/>
            <person name="Montgomery K."/>
            <person name="Morgan M.B."/>
            <person name="Munidasa M."/>
            <person name="Nazareth L.V."/>
            <person name="Nelson J."/>
            <person name="Ng B.M."/>
            <person name="Nguyen N.B."/>
            <person name="Nguyen P.Q."/>
            <person name="Nguyen T."/>
            <person name="Obregon M."/>
            <person name="Okwuonu G.O."/>
            <person name="Onwere C.G."/>
            <person name="Orozco G."/>
            <person name="Parra A."/>
            <person name="Patel S."/>
            <person name="Patil S."/>
            <person name="Perez A."/>
            <person name="Perez Y."/>
            <person name="Pham C."/>
            <person name="Primus E.L."/>
            <person name="Pu L.-L."/>
            <person name="Puazo M."/>
            <person name="Qin X."/>
            <person name="Quiroz J.B."/>
            <person name="Reese J."/>
            <person name="Richards S."/>
            <person name="Rives C.M."/>
            <person name="Robberts R."/>
            <person name="Ruiz S.J."/>
            <person name="Ruiz M.J."/>
            <person name="Santibanez J."/>
            <person name="Schneider B.W."/>
            <person name="Sisson I."/>
            <person name="Smith M."/>
            <person name="Sodergren E."/>
            <person name="Song X.-Z."/>
            <person name="Song B.B."/>
            <person name="Summersgill H."/>
            <person name="Thelus R."/>
            <person name="Thornton R.D."/>
            <person name="Trejos Z.Y."/>
            <person name="Usmani K."/>
            <person name="Vattathil S."/>
            <person name="Villasana D."/>
            <person name="Walker D.L."/>
            <person name="Wang S."/>
            <person name="Wang K."/>
            <person name="White C.S."/>
            <person name="Williams A.C."/>
            <person name="Williamson J."/>
            <person name="Wilson K."/>
            <person name="Woghiren I.O."/>
            <person name="Woodworth J.R."/>
            <person name="Worley K.C."/>
            <person name="Wright R.A."/>
            <person name="Wu W."/>
            <person name="Young L."/>
            <person name="Zhang L."/>
            <person name="Zhang J."/>
            <person name="Zhu Y."/>
            <person name="Muzny D.M."/>
            <person name="Weinstock G."/>
            <person name="Gibbs R.A."/>
        </authorList>
    </citation>
    <scope>NUCLEOTIDE SEQUENCE [LARGE SCALE GENOMIC DNA]</scope>
    <source>
        <strain evidence="8">LSR1</strain>
    </source>
</reference>
<evidence type="ECO:0000256" key="2">
    <source>
        <dbReference type="ARBA" id="ARBA00022723"/>
    </source>
</evidence>
<comment type="subcellular location">
    <subcellularLocation>
        <location evidence="1">Nucleus</location>
    </subcellularLocation>
</comment>
<dbReference type="CDD" id="cd11725">
    <property type="entry name" value="ADDz_Dnmt3"/>
    <property type="match status" value="1"/>
</dbReference>
<evidence type="ECO:0000313" key="8">
    <source>
        <dbReference type="Proteomes" id="UP000007819"/>
    </source>
</evidence>
<dbReference type="InterPro" id="IPR029063">
    <property type="entry name" value="SAM-dependent_MTases_sf"/>
</dbReference>
<dbReference type="InterPro" id="IPR025766">
    <property type="entry name" value="ADD"/>
</dbReference>
<reference evidence="7" key="2">
    <citation type="submission" date="2022-06" db="UniProtKB">
        <authorList>
            <consortium name="EnsemblMetazoa"/>
        </authorList>
    </citation>
    <scope>IDENTIFICATION</scope>
</reference>
<keyword evidence="4" id="KW-0862">Zinc</keyword>
<keyword evidence="2" id="KW-0479">Metal-binding</keyword>
<accession>A0A8R2JWG2</accession>
<dbReference type="InterPro" id="IPR040552">
    <property type="entry name" value="DNMT3_ADD_GATA1-like"/>
</dbReference>
<sequence length="513" mass="59980">MFIDAEKQQGQVVWAKMGKKSRLWAAIILSAKEMDLVYFEDKPGKTCVWWLGDDTMSQLQNDLIFEFRSNLKKGIADLIYARKDNFEQAIYILSLQFNFEFPKHGLVKWALVNLPIIMKGKNSRKEEFIIPDQFLKKITMVNNRIKRNIEENKVKNVESSPHGEKMKIDVSQISKMENKYCIACRFPSDELKIKHPLFKGLICNDCFINGKDIILSIAKDKSNDGCCVCLTQKDTLVLCGFCIRAYCNECLEFYCGQKALEKILIDNAWACIACSSTTLKISNLVPRSTKEQLRNIYMLYPANAKKDCAKEQYKIKEIHVLNLKDIQNNVPKVLQTLGFPFKILETSYLNDNNQDNNKSNAKLVVQYYPNRENYDKDKFFDRNDCLKKFFLFLLFKNKMQALQKDDNLFWAFETSAAIKVQEQKIISRFLEIEPIIIGMDTDDVQQRSRFIWTNITILNKDIRKFTNQNIYLHEIPKSIGRKSKKDKRNIDMPWCYTSIYIILSSFINNDIMF</sequence>
<evidence type="ECO:0000256" key="1">
    <source>
        <dbReference type="ARBA" id="ARBA00004123"/>
    </source>
</evidence>
<dbReference type="Gene3D" id="3.40.50.150">
    <property type="entry name" value="Vaccinia Virus protein VP39"/>
    <property type="match status" value="1"/>
</dbReference>
<dbReference type="Gene3D" id="2.30.30.140">
    <property type="match status" value="1"/>
</dbReference>
<keyword evidence="8" id="KW-1185">Reference proteome</keyword>
<dbReference type="Pfam" id="PF17980">
    <property type="entry name" value="ADD_DNMT3"/>
    <property type="match status" value="1"/>
</dbReference>
<evidence type="ECO:0000256" key="5">
    <source>
        <dbReference type="ARBA" id="ARBA00023242"/>
    </source>
</evidence>
<dbReference type="GO" id="GO:0008270">
    <property type="term" value="F:zinc ion binding"/>
    <property type="evidence" value="ECO:0007669"/>
    <property type="project" value="UniProtKB-KW"/>
</dbReference>
<feature type="domain" description="PHD-type" evidence="6">
    <location>
        <begin position="169"/>
        <end position="304"/>
    </location>
</feature>
<keyword evidence="5" id="KW-0539">Nucleus</keyword>
<evidence type="ECO:0000256" key="3">
    <source>
        <dbReference type="ARBA" id="ARBA00022771"/>
    </source>
</evidence>
<organism evidence="7 8">
    <name type="scientific">Acyrthosiphon pisum</name>
    <name type="common">Pea aphid</name>
    <dbReference type="NCBI Taxonomy" id="7029"/>
    <lineage>
        <taxon>Eukaryota</taxon>
        <taxon>Metazoa</taxon>
        <taxon>Ecdysozoa</taxon>
        <taxon>Arthropoda</taxon>
        <taxon>Hexapoda</taxon>
        <taxon>Insecta</taxon>
        <taxon>Pterygota</taxon>
        <taxon>Neoptera</taxon>
        <taxon>Paraneoptera</taxon>
        <taxon>Hemiptera</taxon>
        <taxon>Sternorrhyncha</taxon>
        <taxon>Aphidomorpha</taxon>
        <taxon>Aphidoidea</taxon>
        <taxon>Aphididae</taxon>
        <taxon>Macrosiphini</taxon>
        <taxon>Acyrthosiphon</taxon>
    </lineage>
</organism>
<protein>
    <recommendedName>
        <fullName evidence="6">PHD-type domain-containing protein</fullName>
    </recommendedName>
</protein>
<evidence type="ECO:0000313" key="7">
    <source>
        <dbReference type="EnsemblMetazoa" id="XP_029348651.1"/>
    </source>
</evidence>